<accession>A0A1G6S2X2</accession>
<evidence type="ECO:0000313" key="3">
    <source>
        <dbReference type="Proteomes" id="UP000199603"/>
    </source>
</evidence>
<keyword evidence="3" id="KW-1185">Reference proteome</keyword>
<evidence type="ECO:0000313" key="2">
    <source>
        <dbReference type="EMBL" id="SDD11262.1"/>
    </source>
</evidence>
<dbReference type="STRING" id="265719.SAMN04488509_101277"/>
<dbReference type="Proteomes" id="UP000199603">
    <property type="component" value="Unassembled WGS sequence"/>
</dbReference>
<sequence>MLADRLESAAPTMHIPSDVELLQLAVEVGARLQAERLSLVTAESCTGGWIAKTITDVPGCSAWFECGIAAYSYEAKQGLLGVRPDTLLEHGAVSRETVLEMVSGALTHAGATVSVAVTGIAGPSGGTDDKPVGTVWLAWKRRGGYPRAELHHFEGDREAIRRQTVAVALRGILAIPTPG</sequence>
<reference evidence="2 3" key="1">
    <citation type="submission" date="2016-10" db="EMBL/GenBank/DDBJ databases">
        <authorList>
            <person name="de Groot N.N."/>
        </authorList>
    </citation>
    <scope>NUCLEOTIDE SEQUENCE [LARGE SCALE GENOMIC DNA]</scope>
    <source>
        <strain evidence="2 3">DSM 16957</strain>
    </source>
</reference>
<dbReference type="AlphaFoldDB" id="A0A1G6S2X2"/>
<feature type="domain" description="CinA C-terminal" evidence="1">
    <location>
        <begin position="23"/>
        <end position="173"/>
    </location>
</feature>
<dbReference type="InterPro" id="IPR036653">
    <property type="entry name" value="CinA-like_C"/>
</dbReference>
<dbReference type="Gene3D" id="3.90.950.20">
    <property type="entry name" value="CinA-like"/>
    <property type="match status" value="1"/>
</dbReference>
<dbReference type="EMBL" id="FNAG01000001">
    <property type="protein sequence ID" value="SDD11262.1"/>
    <property type="molecule type" value="Genomic_DNA"/>
</dbReference>
<dbReference type="InterPro" id="IPR008136">
    <property type="entry name" value="CinA_C"/>
</dbReference>
<proteinExistence type="predicted"/>
<dbReference type="SUPFAM" id="SSF142433">
    <property type="entry name" value="CinA-like"/>
    <property type="match status" value="1"/>
</dbReference>
<organism evidence="2 3">
    <name type="scientific">Aquimonas voraii</name>
    <dbReference type="NCBI Taxonomy" id="265719"/>
    <lineage>
        <taxon>Bacteria</taxon>
        <taxon>Pseudomonadati</taxon>
        <taxon>Pseudomonadota</taxon>
        <taxon>Gammaproteobacteria</taxon>
        <taxon>Lysobacterales</taxon>
        <taxon>Lysobacteraceae</taxon>
        <taxon>Aquimonas</taxon>
    </lineage>
</organism>
<gene>
    <name evidence="2" type="ORF">SAMN04488509_101277</name>
</gene>
<dbReference type="Pfam" id="PF02464">
    <property type="entry name" value="CinA"/>
    <property type="match status" value="1"/>
</dbReference>
<evidence type="ECO:0000259" key="1">
    <source>
        <dbReference type="Pfam" id="PF02464"/>
    </source>
</evidence>
<dbReference type="NCBIfam" id="TIGR00199">
    <property type="entry name" value="PncC_domain"/>
    <property type="match status" value="1"/>
</dbReference>
<name>A0A1G6S2X2_9GAMM</name>
<protein>
    <submittedName>
        <fullName evidence="2">Nicotinamide-nucleotide amidase</fullName>
    </submittedName>
</protein>